<accession>A0A157SVZ6</accession>
<name>A0A157SVZ6_9BORD</name>
<dbReference type="RefSeq" id="WP_066134162.1">
    <property type="nucleotide sequence ID" value="NZ_FKIF01000010.1"/>
</dbReference>
<dbReference type="PANTHER" id="PTHR41259:SF1">
    <property type="entry name" value="DOUBLE-STRAND BREAK REPAIR RAD50 ATPASE, PUTATIVE-RELATED"/>
    <property type="match status" value="1"/>
</dbReference>
<keyword evidence="1" id="KW-0175">Coiled coil</keyword>
<dbReference type="InterPro" id="IPR027417">
    <property type="entry name" value="P-loop_NTPase"/>
</dbReference>
<feature type="coiled-coil region" evidence="1">
    <location>
        <begin position="204"/>
        <end position="248"/>
    </location>
</feature>
<feature type="domain" description="YhaN AAA" evidence="2">
    <location>
        <begin position="1"/>
        <end position="47"/>
    </location>
</feature>
<evidence type="ECO:0000256" key="1">
    <source>
        <dbReference type="SAM" id="Coils"/>
    </source>
</evidence>
<dbReference type="STRING" id="288768.SAMEA3906486_05355"/>
<keyword evidence="4" id="KW-1185">Reference proteome</keyword>
<dbReference type="InterPro" id="IPR038734">
    <property type="entry name" value="YhaN_AAA"/>
</dbReference>
<organism evidence="3 4">
    <name type="scientific">Bordetella ansorpii</name>
    <dbReference type="NCBI Taxonomy" id="288768"/>
    <lineage>
        <taxon>Bacteria</taxon>
        <taxon>Pseudomonadati</taxon>
        <taxon>Pseudomonadota</taxon>
        <taxon>Betaproteobacteria</taxon>
        <taxon>Burkholderiales</taxon>
        <taxon>Alcaligenaceae</taxon>
        <taxon>Bordetella</taxon>
    </lineage>
</organism>
<dbReference type="OrthoDB" id="9764467at2"/>
<evidence type="ECO:0000313" key="3">
    <source>
        <dbReference type="EMBL" id="SAI74638.1"/>
    </source>
</evidence>
<feature type="coiled-coil region" evidence="1">
    <location>
        <begin position="275"/>
        <end position="377"/>
    </location>
</feature>
<dbReference type="AlphaFoldDB" id="A0A157SVZ6"/>
<dbReference type="Proteomes" id="UP000076848">
    <property type="component" value="Unassembled WGS sequence"/>
</dbReference>
<proteinExistence type="predicted"/>
<sequence>MKLERITLESFRRFREGGELSGLQDGLNIVAGPNEAGKSTYATAIRAAFLERYKTGTVTDFAPWGVSGARPGVELAFSHDGHDYVLRKYFLSRARCELTIDGGAQRLEGEEAENALAALLGFEFPNRGQSKPEHAGVPGLLWIAQGQGQELLEPAGHAATHLREALTQLTGELAANDGDRLFDRVTAERAELLDARSGKPKGAWREAEEAYAQAEQRRAELEQAKSQLDADVDRLERLRAEYVRAQREAPWADLEARAARARESLAGIARERESLAGLRREQDQAAGTLALLREQAAREERDAQALAALDGQVAEARSAAGQAAETAARLRAAAQAQSARLAQARAQLARAQAHAARRDLDEQIAQHEREGKRLDEAWTQAERVTQQMQVLQAERVRDETDPAELARLRKLEQSLASLRAQQQAVATRIHHRLHPGISVELDGKPLTGEGDELLAGAAELRIPGVGLLRIEPGGKDLPALVSDLAACQAERTACLARLGVASLEEGEGRARRHERSGHDLEALKRELRIHAPQGLDALRSSIEEHAVRRARLVERQANLSVAQNVGENGSNPVISESSAAQALSEAEAASRQAEAALATAQSNQEARQAQARLLQSQLDTLRAEAADPVRQAQRDAREARLADAQTIADTLRLRIVQADEALARQQPELLEQDLKRYERSAILEREAQQARHTELLQLQGKLEQAGAQGLGERLAETRAEVERLSRRRAEFARRAAALDLLWRLLGERRTAATQRLLEPLARRLGHYLNLLMPGAQLRLDDALLPAGLRRGSEEDTLGALSFGTREQLGVLARLAYADLLREAGRPTLLILDDALVHADDSRRDLMKRALFDAASRHQILLFTCHPQDWKDMGAPVRQLL</sequence>
<dbReference type="Gene3D" id="3.40.50.300">
    <property type="entry name" value="P-loop containing nucleotide triphosphate hydrolases"/>
    <property type="match status" value="2"/>
</dbReference>
<feature type="coiled-coil region" evidence="1">
    <location>
        <begin position="707"/>
        <end position="734"/>
    </location>
</feature>
<dbReference type="SUPFAM" id="SSF52540">
    <property type="entry name" value="P-loop containing nucleoside triphosphate hydrolases"/>
    <property type="match status" value="1"/>
</dbReference>
<dbReference type="PANTHER" id="PTHR41259">
    <property type="entry name" value="DOUBLE-STRAND BREAK REPAIR RAD50 ATPASE, PUTATIVE-RELATED"/>
    <property type="match status" value="1"/>
</dbReference>
<dbReference type="EMBL" id="FKIF01000010">
    <property type="protein sequence ID" value="SAI74638.1"/>
    <property type="molecule type" value="Genomic_DNA"/>
</dbReference>
<gene>
    <name evidence="3" type="ORF">SAMEA3906486_05355</name>
</gene>
<protein>
    <submittedName>
        <fullName evidence="3">GTP-binding protein</fullName>
    </submittedName>
</protein>
<dbReference type="Pfam" id="PF13514">
    <property type="entry name" value="AAA_27"/>
    <property type="match status" value="1"/>
</dbReference>
<evidence type="ECO:0000313" key="4">
    <source>
        <dbReference type="Proteomes" id="UP000076848"/>
    </source>
</evidence>
<reference evidence="3 4" key="1">
    <citation type="submission" date="2016-04" db="EMBL/GenBank/DDBJ databases">
        <authorList>
            <consortium name="Pathogen Informatics"/>
        </authorList>
    </citation>
    <scope>NUCLEOTIDE SEQUENCE [LARGE SCALE GENOMIC DNA]</scope>
    <source>
        <strain evidence="3 4">H050680373</strain>
    </source>
</reference>
<evidence type="ECO:0000259" key="2">
    <source>
        <dbReference type="Pfam" id="PF13514"/>
    </source>
</evidence>